<dbReference type="EMBL" id="KZ613847">
    <property type="protein sequence ID" value="PMD57369.1"/>
    <property type="molecule type" value="Genomic_DNA"/>
</dbReference>
<keyword evidence="9" id="KW-1185">Reference proteome</keyword>
<dbReference type="GeneID" id="36591558"/>
<evidence type="ECO:0000256" key="5">
    <source>
        <dbReference type="ARBA" id="ARBA00023002"/>
    </source>
</evidence>
<proteinExistence type="inferred from homology"/>
<dbReference type="Proteomes" id="UP000235371">
    <property type="component" value="Unassembled WGS sequence"/>
</dbReference>
<dbReference type="GO" id="GO:0016491">
    <property type="term" value="F:oxidoreductase activity"/>
    <property type="evidence" value="ECO:0007669"/>
    <property type="project" value="UniProtKB-KW"/>
</dbReference>
<dbReference type="STRING" id="1095630.A0A2J6T2Y7"/>
<keyword evidence="5" id="KW-0560">Oxidoreductase</keyword>
<dbReference type="InterPro" id="IPR002328">
    <property type="entry name" value="ADH_Zn_CS"/>
</dbReference>
<dbReference type="InParanoid" id="A0A2J6T2Y7"/>
<gene>
    <name evidence="8" type="ORF">K444DRAFT_632475</name>
</gene>
<sequence>MVELKKGKMMAVRWEGTPFSVSVKEVDIPKIIDPLDAIVRITSAAICGSKLHTYRGRLPTKHPMTFGHENMGIIEEVGEKVTTLKKGDRVLIGAGIGKITDFGEIGQGLPGEPTSYGIGEYEPGALVLDGGQAQFMRVPFANANLLILPPGNKRELDYLLPADIRPTAWYALECAGQVPGDTIVVFGAGPVGLLCAYSAILLENCVVDLFQVG</sequence>
<dbReference type="OrthoDB" id="3941538at2759"/>
<evidence type="ECO:0000256" key="4">
    <source>
        <dbReference type="ARBA" id="ARBA00022833"/>
    </source>
</evidence>
<evidence type="ECO:0000256" key="3">
    <source>
        <dbReference type="ARBA" id="ARBA00022723"/>
    </source>
</evidence>
<feature type="domain" description="Alcohol dehydrogenase-like N-terminal" evidence="7">
    <location>
        <begin position="35"/>
        <end position="142"/>
    </location>
</feature>
<keyword evidence="6" id="KW-0520">NAD</keyword>
<dbReference type="Gene3D" id="3.90.180.10">
    <property type="entry name" value="Medium-chain alcohol dehydrogenases, catalytic domain"/>
    <property type="match status" value="1"/>
</dbReference>
<dbReference type="SUPFAM" id="SSF50129">
    <property type="entry name" value="GroES-like"/>
    <property type="match status" value="1"/>
</dbReference>
<evidence type="ECO:0000313" key="9">
    <source>
        <dbReference type="Proteomes" id="UP000235371"/>
    </source>
</evidence>
<dbReference type="RefSeq" id="XP_024734273.1">
    <property type="nucleotide sequence ID" value="XM_024883481.1"/>
</dbReference>
<evidence type="ECO:0000256" key="2">
    <source>
        <dbReference type="ARBA" id="ARBA00008072"/>
    </source>
</evidence>
<keyword evidence="3" id="KW-0479">Metal-binding</keyword>
<dbReference type="InterPro" id="IPR011032">
    <property type="entry name" value="GroES-like_sf"/>
</dbReference>
<evidence type="ECO:0000313" key="8">
    <source>
        <dbReference type="EMBL" id="PMD57369.1"/>
    </source>
</evidence>
<dbReference type="AlphaFoldDB" id="A0A2J6T2Y7"/>
<dbReference type="PANTHER" id="PTHR42813:SF3">
    <property type="entry name" value="GLUTATHIONE-INDEPENDENT FORMALDEHYDE DEHYDROGENASE"/>
    <property type="match status" value="1"/>
</dbReference>
<dbReference type="Pfam" id="PF08240">
    <property type="entry name" value="ADH_N"/>
    <property type="match status" value="1"/>
</dbReference>
<dbReference type="PANTHER" id="PTHR42813">
    <property type="entry name" value="ZINC-TYPE ALCOHOL DEHYDROGENASE-LIKE"/>
    <property type="match status" value="1"/>
</dbReference>
<reference evidence="8 9" key="1">
    <citation type="submission" date="2016-04" db="EMBL/GenBank/DDBJ databases">
        <title>A degradative enzymes factory behind the ericoid mycorrhizal symbiosis.</title>
        <authorList>
            <consortium name="DOE Joint Genome Institute"/>
            <person name="Martino E."/>
            <person name="Morin E."/>
            <person name="Grelet G."/>
            <person name="Kuo A."/>
            <person name="Kohler A."/>
            <person name="Daghino S."/>
            <person name="Barry K."/>
            <person name="Choi C."/>
            <person name="Cichocki N."/>
            <person name="Clum A."/>
            <person name="Copeland A."/>
            <person name="Hainaut M."/>
            <person name="Haridas S."/>
            <person name="Labutti K."/>
            <person name="Lindquist E."/>
            <person name="Lipzen A."/>
            <person name="Khouja H.-R."/>
            <person name="Murat C."/>
            <person name="Ohm R."/>
            <person name="Olson A."/>
            <person name="Spatafora J."/>
            <person name="Veneault-Fourrey C."/>
            <person name="Henrissat B."/>
            <person name="Grigoriev I."/>
            <person name="Martin F."/>
            <person name="Perotto S."/>
        </authorList>
    </citation>
    <scope>NUCLEOTIDE SEQUENCE [LARGE SCALE GENOMIC DNA]</scope>
    <source>
        <strain evidence="8 9">E</strain>
    </source>
</reference>
<evidence type="ECO:0000256" key="6">
    <source>
        <dbReference type="ARBA" id="ARBA00023027"/>
    </source>
</evidence>
<dbReference type="InterPro" id="IPR013154">
    <property type="entry name" value="ADH-like_N"/>
</dbReference>
<comment type="cofactor">
    <cofactor evidence="1">
        <name>Zn(2+)</name>
        <dbReference type="ChEBI" id="CHEBI:29105"/>
    </cofactor>
</comment>
<keyword evidence="4" id="KW-0862">Zinc</keyword>
<name>A0A2J6T2Y7_9HELO</name>
<protein>
    <submittedName>
        <fullName evidence="8">GroES-like protein</fullName>
    </submittedName>
</protein>
<comment type="similarity">
    <text evidence="2">Belongs to the zinc-containing alcohol dehydrogenase family.</text>
</comment>
<dbReference type="PROSITE" id="PS00059">
    <property type="entry name" value="ADH_ZINC"/>
    <property type="match status" value="1"/>
</dbReference>
<organism evidence="8 9">
    <name type="scientific">Hyaloscypha bicolor E</name>
    <dbReference type="NCBI Taxonomy" id="1095630"/>
    <lineage>
        <taxon>Eukaryota</taxon>
        <taxon>Fungi</taxon>
        <taxon>Dikarya</taxon>
        <taxon>Ascomycota</taxon>
        <taxon>Pezizomycotina</taxon>
        <taxon>Leotiomycetes</taxon>
        <taxon>Helotiales</taxon>
        <taxon>Hyaloscyphaceae</taxon>
        <taxon>Hyaloscypha</taxon>
        <taxon>Hyaloscypha bicolor</taxon>
    </lineage>
</organism>
<dbReference type="GO" id="GO:0008270">
    <property type="term" value="F:zinc ion binding"/>
    <property type="evidence" value="ECO:0007669"/>
    <property type="project" value="InterPro"/>
</dbReference>
<evidence type="ECO:0000256" key="1">
    <source>
        <dbReference type="ARBA" id="ARBA00001947"/>
    </source>
</evidence>
<evidence type="ECO:0000259" key="7">
    <source>
        <dbReference type="Pfam" id="PF08240"/>
    </source>
</evidence>
<accession>A0A2J6T2Y7</accession>